<protein>
    <submittedName>
        <fullName evidence="6">C40 family peptidase</fullName>
    </submittedName>
</protein>
<comment type="similarity">
    <text evidence="1">Belongs to the peptidase C40 family.</text>
</comment>
<evidence type="ECO:0000256" key="4">
    <source>
        <dbReference type="ARBA" id="ARBA00022807"/>
    </source>
</evidence>
<dbReference type="InterPro" id="IPR051202">
    <property type="entry name" value="Peptidase_C40"/>
</dbReference>
<gene>
    <name evidence="6" type="ORF">IAC96_03500</name>
</gene>
<dbReference type="InterPro" id="IPR000064">
    <property type="entry name" value="NLP_P60_dom"/>
</dbReference>
<accession>A0A9D1ECS9</accession>
<evidence type="ECO:0000256" key="2">
    <source>
        <dbReference type="ARBA" id="ARBA00022670"/>
    </source>
</evidence>
<dbReference type="GO" id="GO:0006508">
    <property type="term" value="P:proteolysis"/>
    <property type="evidence" value="ECO:0007669"/>
    <property type="project" value="UniProtKB-KW"/>
</dbReference>
<dbReference type="PANTHER" id="PTHR47053">
    <property type="entry name" value="MUREIN DD-ENDOPEPTIDASE MEPH-RELATED"/>
    <property type="match status" value="1"/>
</dbReference>
<sequence>MNYITNHAILSMYDHPYGEKTDELLYGITLDVVEKQGKWKKIKTEYGYEGWILEELHNEIQQKEIWMEEFPRLVVTVPWLDILTHPSIHSKAIKTIPKGSLLFWMGEKQAGNWYCVRLCDGQYGWVRKEWVRFWEKGELLEKSSKKKNEWIRRQIIEDARQYQMTAYRWGGKTPYGVDCSGFCSIVYWMSGIIIYRDAQMREDFPVHPISKDRLEQGDLLYYPGHVALYLGNQSYIHASGSAAKVVINSLDPSKENYREDLAFPQFGSVF</sequence>
<feature type="domain" description="NlpC/P60" evidence="5">
    <location>
        <begin position="149"/>
        <end position="269"/>
    </location>
</feature>
<keyword evidence="2" id="KW-0645">Protease</keyword>
<dbReference type="Pfam" id="PF00877">
    <property type="entry name" value="NLPC_P60"/>
    <property type="match status" value="1"/>
</dbReference>
<evidence type="ECO:0000256" key="3">
    <source>
        <dbReference type="ARBA" id="ARBA00022801"/>
    </source>
</evidence>
<proteinExistence type="inferred from homology"/>
<evidence type="ECO:0000313" key="6">
    <source>
        <dbReference type="EMBL" id="HIR87996.1"/>
    </source>
</evidence>
<organism evidence="6 7">
    <name type="scientific">Candidatus Fimimorpha faecalis</name>
    <dbReference type="NCBI Taxonomy" id="2840824"/>
    <lineage>
        <taxon>Bacteria</taxon>
        <taxon>Bacillati</taxon>
        <taxon>Bacillota</taxon>
        <taxon>Clostridia</taxon>
        <taxon>Eubacteriales</taxon>
        <taxon>Candidatus Fimimorpha</taxon>
    </lineage>
</organism>
<dbReference type="Gene3D" id="3.90.1720.10">
    <property type="entry name" value="endopeptidase domain like (from Nostoc punctiforme)"/>
    <property type="match status" value="1"/>
</dbReference>
<keyword evidence="3" id="KW-0378">Hydrolase</keyword>
<dbReference type="EMBL" id="DVHN01000039">
    <property type="protein sequence ID" value="HIR87996.1"/>
    <property type="molecule type" value="Genomic_DNA"/>
</dbReference>
<dbReference type="SUPFAM" id="SSF54001">
    <property type="entry name" value="Cysteine proteinases"/>
    <property type="match status" value="1"/>
</dbReference>
<reference evidence="6" key="1">
    <citation type="submission" date="2020-10" db="EMBL/GenBank/DDBJ databases">
        <authorList>
            <person name="Gilroy R."/>
        </authorList>
    </citation>
    <scope>NUCLEOTIDE SEQUENCE</scope>
    <source>
        <strain evidence="6">ChiW13-3771</strain>
    </source>
</reference>
<dbReference type="Gene3D" id="2.30.30.40">
    <property type="entry name" value="SH3 Domains"/>
    <property type="match status" value="2"/>
</dbReference>
<evidence type="ECO:0000313" key="7">
    <source>
        <dbReference type="Proteomes" id="UP000824201"/>
    </source>
</evidence>
<dbReference type="PANTHER" id="PTHR47053:SF1">
    <property type="entry name" value="MUREIN DD-ENDOPEPTIDASE MEPH-RELATED"/>
    <property type="match status" value="1"/>
</dbReference>
<dbReference type="PROSITE" id="PS51935">
    <property type="entry name" value="NLPC_P60"/>
    <property type="match status" value="1"/>
</dbReference>
<comment type="caution">
    <text evidence="6">The sequence shown here is derived from an EMBL/GenBank/DDBJ whole genome shotgun (WGS) entry which is preliminary data.</text>
</comment>
<dbReference type="AlphaFoldDB" id="A0A9D1ECS9"/>
<dbReference type="Proteomes" id="UP000824201">
    <property type="component" value="Unassembled WGS sequence"/>
</dbReference>
<keyword evidence="4" id="KW-0788">Thiol protease</keyword>
<dbReference type="InterPro" id="IPR038765">
    <property type="entry name" value="Papain-like_cys_pep_sf"/>
</dbReference>
<evidence type="ECO:0000256" key="1">
    <source>
        <dbReference type="ARBA" id="ARBA00007074"/>
    </source>
</evidence>
<evidence type="ECO:0000259" key="5">
    <source>
        <dbReference type="PROSITE" id="PS51935"/>
    </source>
</evidence>
<name>A0A9D1ECS9_9FIRM</name>
<dbReference type="GO" id="GO:0008234">
    <property type="term" value="F:cysteine-type peptidase activity"/>
    <property type="evidence" value="ECO:0007669"/>
    <property type="project" value="UniProtKB-KW"/>
</dbReference>
<reference evidence="6" key="2">
    <citation type="journal article" date="2021" name="PeerJ">
        <title>Extensive microbial diversity within the chicken gut microbiome revealed by metagenomics and culture.</title>
        <authorList>
            <person name="Gilroy R."/>
            <person name="Ravi A."/>
            <person name="Getino M."/>
            <person name="Pursley I."/>
            <person name="Horton D.L."/>
            <person name="Alikhan N.F."/>
            <person name="Baker D."/>
            <person name="Gharbi K."/>
            <person name="Hall N."/>
            <person name="Watson M."/>
            <person name="Adriaenssens E.M."/>
            <person name="Foster-Nyarko E."/>
            <person name="Jarju S."/>
            <person name="Secka A."/>
            <person name="Antonio M."/>
            <person name="Oren A."/>
            <person name="Chaudhuri R.R."/>
            <person name="La Ragione R."/>
            <person name="Hildebrand F."/>
            <person name="Pallen M.J."/>
        </authorList>
    </citation>
    <scope>NUCLEOTIDE SEQUENCE</scope>
    <source>
        <strain evidence="6">ChiW13-3771</strain>
    </source>
</reference>